<dbReference type="EMBL" id="MNZT01000010">
    <property type="protein sequence ID" value="OIP99726.1"/>
    <property type="molecule type" value="Genomic_DNA"/>
</dbReference>
<proteinExistence type="predicted"/>
<organism evidence="1 2">
    <name type="scientific">Candidatus Wirthbacteria bacterium CG2_30_54_11</name>
    <dbReference type="NCBI Taxonomy" id="1817892"/>
    <lineage>
        <taxon>Bacteria</taxon>
        <taxon>Candidatus Wirthbacteria</taxon>
    </lineage>
</organism>
<comment type="caution">
    <text evidence="1">The sequence shown here is derived from an EMBL/GenBank/DDBJ whole genome shotgun (WGS) entry which is preliminary data.</text>
</comment>
<evidence type="ECO:0000313" key="1">
    <source>
        <dbReference type="EMBL" id="OIP99726.1"/>
    </source>
</evidence>
<name>A0A1J5J5A8_9BACT</name>
<dbReference type="Proteomes" id="UP000183245">
    <property type="component" value="Unassembled WGS sequence"/>
</dbReference>
<gene>
    <name evidence="1" type="ORF">AUK40_00520</name>
</gene>
<protein>
    <submittedName>
        <fullName evidence="1">Uncharacterized protein</fullName>
    </submittedName>
</protein>
<reference evidence="1 2" key="1">
    <citation type="journal article" date="2016" name="Environ. Microbiol.">
        <title>Genomic resolution of a cold subsurface aquifer community provides metabolic insights for novel microbes adapted to high CO concentrations.</title>
        <authorList>
            <person name="Probst A.J."/>
            <person name="Castelle C.J."/>
            <person name="Singh A."/>
            <person name="Brown C.T."/>
            <person name="Anantharaman K."/>
            <person name="Sharon I."/>
            <person name="Hug L.A."/>
            <person name="Burstein D."/>
            <person name="Emerson J.B."/>
            <person name="Thomas B.C."/>
            <person name="Banfield J.F."/>
        </authorList>
    </citation>
    <scope>NUCLEOTIDE SEQUENCE [LARGE SCALE GENOMIC DNA]</scope>
    <source>
        <strain evidence="1">CG2_30_54_11</strain>
    </source>
</reference>
<evidence type="ECO:0000313" key="2">
    <source>
        <dbReference type="Proteomes" id="UP000183245"/>
    </source>
</evidence>
<sequence length="113" mass="13092">MAICDEYRDLLEQLIALQAPDVPRHSFPTIKVQGKVRVEGHDSFAENVVACYREFYRLEQERPQAQRRNLPNFTISEEPEATRILEWLIAATRAELEPTHFEDRAHLGGGMEK</sequence>
<accession>A0A1J5J5A8</accession>
<dbReference type="AlphaFoldDB" id="A0A1J5J5A8"/>